<dbReference type="Proteomes" id="UP001597641">
    <property type="component" value="Unassembled WGS sequence"/>
</dbReference>
<name>A0ABW6C1N7_9BACT</name>
<dbReference type="Pfam" id="PF13527">
    <property type="entry name" value="Acetyltransf_9"/>
    <property type="match status" value="1"/>
</dbReference>
<keyword evidence="1" id="KW-0012">Acyltransferase</keyword>
<proteinExistence type="predicted"/>
<dbReference type="EC" id="2.3.1.-" evidence="1"/>
<organism evidence="1 2">
    <name type="scientific">Pontibacter toksunensis</name>
    <dbReference type="NCBI Taxonomy" id="1332631"/>
    <lineage>
        <taxon>Bacteria</taxon>
        <taxon>Pseudomonadati</taxon>
        <taxon>Bacteroidota</taxon>
        <taxon>Cytophagia</taxon>
        <taxon>Cytophagales</taxon>
        <taxon>Hymenobacteraceae</taxon>
        <taxon>Pontibacter</taxon>
    </lineage>
</organism>
<sequence length="306" mass="34629">MENITINPANYKSEYIKYLNQCFNGWGQEREYDWAFSRTVGDKKADIMLIHNEEGEVIAGSAVTYRKLSKPGGGTMDIAIMTGSWTLPKARGKGCFSKIISLSQELAHKKNVPYLTAFVTESNASYRRLASAGSMLVPNSNLFSPEQPYADADSAAIEVLQEDEKVISDIYSQFSDMEQEGFSFAYTREEFYQQYINRPKKVEILKINADYALVEETYNAIKVLLLSHDEMQAFEDNIKSLTNWAIENRSKKLLLFSTKSKIIEACEKLGFESLKGYYTILHTAADAGTEVDTQLMWVNIHSGDKM</sequence>
<dbReference type="EMBL" id="JBHUOX010000037">
    <property type="protein sequence ID" value="MFD3003680.1"/>
    <property type="molecule type" value="Genomic_DNA"/>
</dbReference>
<accession>A0ABW6C1N7</accession>
<evidence type="ECO:0000313" key="1">
    <source>
        <dbReference type="EMBL" id="MFD3003680.1"/>
    </source>
</evidence>
<keyword evidence="2" id="KW-1185">Reference proteome</keyword>
<evidence type="ECO:0000313" key="2">
    <source>
        <dbReference type="Proteomes" id="UP001597641"/>
    </source>
</evidence>
<dbReference type="Gene3D" id="3.40.630.30">
    <property type="match status" value="1"/>
</dbReference>
<reference evidence="2" key="1">
    <citation type="journal article" date="2019" name="Int. J. Syst. Evol. Microbiol.">
        <title>The Global Catalogue of Microorganisms (GCM) 10K type strain sequencing project: providing services to taxonomists for standard genome sequencing and annotation.</title>
        <authorList>
            <consortium name="The Broad Institute Genomics Platform"/>
            <consortium name="The Broad Institute Genome Sequencing Center for Infectious Disease"/>
            <person name="Wu L."/>
            <person name="Ma J."/>
        </authorList>
    </citation>
    <scope>NUCLEOTIDE SEQUENCE [LARGE SCALE GENOMIC DNA]</scope>
    <source>
        <strain evidence="2">KCTC 23984</strain>
    </source>
</reference>
<keyword evidence="1" id="KW-0808">Transferase</keyword>
<protein>
    <submittedName>
        <fullName evidence="1">GNAT family N-acetyltransferase</fullName>
        <ecNumber evidence="1">2.3.1.-</ecNumber>
    </submittedName>
</protein>
<dbReference type="SUPFAM" id="SSF55729">
    <property type="entry name" value="Acyl-CoA N-acyltransferases (Nat)"/>
    <property type="match status" value="1"/>
</dbReference>
<dbReference type="InterPro" id="IPR016181">
    <property type="entry name" value="Acyl_CoA_acyltransferase"/>
</dbReference>
<dbReference type="RefSeq" id="WP_377491545.1">
    <property type="nucleotide sequence ID" value="NZ_JBHUOX010000037.1"/>
</dbReference>
<comment type="caution">
    <text evidence="1">The sequence shown here is derived from an EMBL/GenBank/DDBJ whole genome shotgun (WGS) entry which is preliminary data.</text>
</comment>
<dbReference type="GO" id="GO:0016746">
    <property type="term" value="F:acyltransferase activity"/>
    <property type="evidence" value="ECO:0007669"/>
    <property type="project" value="UniProtKB-KW"/>
</dbReference>
<gene>
    <name evidence="1" type="ORF">ACFS7Z_25210</name>
</gene>